<evidence type="ECO:0000256" key="2">
    <source>
        <dbReference type="ARBA" id="ARBA00022679"/>
    </source>
</evidence>
<reference evidence="5 6" key="1">
    <citation type="submission" date="2024-09" db="EMBL/GenBank/DDBJ databases">
        <authorList>
            <person name="Sun Q."/>
            <person name="Mori K."/>
        </authorList>
    </citation>
    <scope>NUCLEOTIDE SEQUENCE [LARGE SCALE GENOMIC DNA]</scope>
    <source>
        <strain evidence="5 6">JCM 9626</strain>
    </source>
</reference>
<dbReference type="InterPro" id="IPR001296">
    <property type="entry name" value="Glyco_trans_1"/>
</dbReference>
<evidence type="ECO:0000313" key="6">
    <source>
        <dbReference type="Proteomes" id="UP001589750"/>
    </source>
</evidence>
<keyword evidence="1" id="KW-0328">Glycosyltransferase</keyword>
<dbReference type="EMBL" id="JBHMDG010000007">
    <property type="protein sequence ID" value="MFB9312594.1"/>
    <property type="molecule type" value="Genomic_DNA"/>
</dbReference>
<comment type="caution">
    <text evidence="5">The sequence shown here is derived from an EMBL/GenBank/DDBJ whole genome shotgun (WGS) entry which is preliminary data.</text>
</comment>
<dbReference type="Gene3D" id="3.40.50.2000">
    <property type="entry name" value="Glycogen Phosphorylase B"/>
    <property type="match status" value="2"/>
</dbReference>
<evidence type="ECO:0000259" key="3">
    <source>
        <dbReference type="Pfam" id="PF00534"/>
    </source>
</evidence>
<dbReference type="PANTHER" id="PTHR45947">
    <property type="entry name" value="SULFOQUINOVOSYL TRANSFERASE SQD2"/>
    <property type="match status" value="1"/>
</dbReference>
<dbReference type="CDD" id="cd03794">
    <property type="entry name" value="GT4_WbuB-like"/>
    <property type="match status" value="1"/>
</dbReference>
<dbReference type="Pfam" id="PF13579">
    <property type="entry name" value="Glyco_trans_4_4"/>
    <property type="match status" value="1"/>
</dbReference>
<dbReference type="PANTHER" id="PTHR45947:SF3">
    <property type="entry name" value="SULFOQUINOVOSYL TRANSFERASE SQD2"/>
    <property type="match status" value="1"/>
</dbReference>
<accession>A0ABV5KAB4</accession>
<organism evidence="5 6">
    <name type="scientific">Nocardioides plantarum</name>
    <dbReference type="NCBI Taxonomy" id="29299"/>
    <lineage>
        <taxon>Bacteria</taxon>
        <taxon>Bacillati</taxon>
        <taxon>Actinomycetota</taxon>
        <taxon>Actinomycetes</taxon>
        <taxon>Propionibacteriales</taxon>
        <taxon>Nocardioidaceae</taxon>
        <taxon>Nocardioides</taxon>
    </lineage>
</organism>
<keyword evidence="6" id="KW-1185">Reference proteome</keyword>
<dbReference type="InterPro" id="IPR028098">
    <property type="entry name" value="Glyco_trans_4-like_N"/>
</dbReference>
<evidence type="ECO:0000313" key="5">
    <source>
        <dbReference type="EMBL" id="MFB9312594.1"/>
    </source>
</evidence>
<proteinExistence type="predicted"/>
<dbReference type="InterPro" id="IPR050194">
    <property type="entry name" value="Glycosyltransferase_grp1"/>
</dbReference>
<evidence type="ECO:0000256" key="1">
    <source>
        <dbReference type="ARBA" id="ARBA00022676"/>
    </source>
</evidence>
<dbReference type="RefSeq" id="WP_140007618.1">
    <property type="nucleotide sequence ID" value="NZ_JBHMDG010000007.1"/>
</dbReference>
<feature type="domain" description="Glycosyl transferase family 1" evidence="3">
    <location>
        <begin position="547"/>
        <end position="709"/>
    </location>
</feature>
<dbReference type="SUPFAM" id="SSF53756">
    <property type="entry name" value="UDP-Glycosyltransferase/glycogen phosphorylase"/>
    <property type="match status" value="1"/>
</dbReference>
<evidence type="ECO:0000259" key="4">
    <source>
        <dbReference type="Pfam" id="PF13579"/>
    </source>
</evidence>
<sequence>MAQSLRLRTRRYVRRTGAAVVSAAADRLPGEGVPGPGAAHPLVARALLADARRALRLEKDAAKATRLIERVLGDDLTGTQRSEAWSLLSEVRRTSGDQAGAREAAAQAVASEPVAFTALLERHRVLGNPTGPDDTHRFAALTAILRAEPRNRKNLDRALAVLPYSTLDEIEAYRARLAAWGRHGLETVLAEAAQEIVLVDATDLPAALETATQTLLRPVPVVARALVRRGEWELLADYVDAHPVNRAGAGVHVAAAALELRRAASTALKKGRARVARRLAAHALALAPDDTWARETWTTARDLVDVVDHGWSFTPVNPTRRYLPRPDAVLSVLAQSMPHTSGGYATRTHGVLTGLAARGWDVRAVTRPGFPHDRWASSDRRVVAPVDVVDGITYQRILTQDRRYPQFPLQNYIDRYTKALEVIAREHRPAVIHASSFHVNGLAAQAVAAKLGVPFVYEMRGLEELMKVSRDPSFETSERHAFTAGLETGIAQHADRVFVITHALRELMIERGVPAEKLVVLPNGVHTDRFERRPRDPELAAELGVVGKTVIGYAGGLVDYEGLDLLLRAVHELVSRRDDLHLVVVGDGHVEGRLHALADQLDLGRHVTFTGRVPHDDVARYLSLVDIAPFPRLPLPVCEAISPIKPFESMAMGKAVIVSSVAALTEIVDDGNTGLVFEKGDASDLARVIERYADDADLRARMGENARTWVRAERDWSHITGIVDDVYAELVPEAAARAAGRR</sequence>
<dbReference type="Proteomes" id="UP001589750">
    <property type="component" value="Unassembled WGS sequence"/>
</dbReference>
<protein>
    <submittedName>
        <fullName evidence="5">Glycosyltransferase family 4 protein</fullName>
    </submittedName>
</protein>
<dbReference type="Pfam" id="PF00534">
    <property type="entry name" value="Glycos_transf_1"/>
    <property type="match status" value="1"/>
</dbReference>
<keyword evidence="2" id="KW-0808">Transferase</keyword>
<gene>
    <name evidence="5" type="ORF">ACFFRI_06010</name>
</gene>
<feature type="domain" description="Glycosyltransferase subfamily 4-like N-terminal" evidence="4">
    <location>
        <begin position="342"/>
        <end position="524"/>
    </location>
</feature>
<name>A0ABV5KAB4_9ACTN</name>